<dbReference type="SUPFAM" id="SSF50494">
    <property type="entry name" value="Trypsin-like serine proteases"/>
    <property type="match status" value="1"/>
</dbReference>
<dbReference type="SUPFAM" id="SSF56399">
    <property type="entry name" value="ADP-ribosylation"/>
    <property type="match status" value="1"/>
</dbReference>
<reference evidence="15" key="1">
    <citation type="journal article" date="2020" name="Virus Evol.">
        <title>Analysis of the virome associated to grapevine downy mildew lesions reveals new mycovirus lineages.</title>
        <authorList>
            <person name="Chiapello M."/>
            <person name="Rodriguez-Romero J."/>
            <person name="Ayllon M.A."/>
            <person name="Turina M."/>
        </authorList>
    </citation>
    <scope>NUCLEOTIDE SEQUENCE</scope>
    <source>
        <strain evidence="15">DMG-E-DN28538</strain>
    </source>
</reference>
<dbReference type="SUPFAM" id="SSF56672">
    <property type="entry name" value="DNA/RNA polymerases"/>
    <property type="match status" value="1"/>
</dbReference>
<sequence>MVSQSKQQPTPSEERYAEYLKKVANARKYKRAVLQMFASAKKTSQNIEQMTTEMAGAVPNITAAADKISVAATESVEVLRNVGDVARQASTVLTQIETAFSPVKILWGKTDLVPTMLKIARIFANLAMARRSCMIASLLLNVCVEFGTEVVTMIKNWLFSPEDVQLHPRYKYVAKTAKLQGMQLDDLTIFAQVQSWLADHSTITVSALAVTIFGILQCSLGLPTLKDPQAMLKFFGERSRHLKSIVDFAKSSWNIFTDVAEWMIGQVFPGMLKNGLDDYLIGYSEWSKEVLSLVNPENPVCERVKTEKRLVYSISRLYKKGMEYSANLNALKIKDDLRDHFQKTFALCTSFLKEADHSGALGNRPRVKPYMIHLFGESGVGKSGMLWALCSDLNAALCDDIHQAKDIATETYFRSAEQEFWDGYAGQNICVWDDFGQLADTSANPNPEYFEIIRAGNAAPYPLHMATLNEKARTKFISKFCILTSNKIHQKVSSITYPSAYRRRIDLLCKVDIKPEFAVEGFDAETQQVVKRLDTSKCASGMDTSVYTFVVYNAETLEPMYDAEIKGEENTKKLDYEQLVSYVLDHAAANFGASLNFNESIAERMDKERFQRMRERLRKNPFTETAPLVKRKEAVEQVLNPFHANPDCEVHEDLYEEGTFNIFEPEARQVAELSVETIEDHFSKSDSSQIADQLKERPLSLPMLKSWRAKAKEFLSLRKILVSIGLLLGGLGIFGLFKYLKSDDGEKTIEFPVPEGFTSGDAKTGRVKRLVAEASVSGDSKTAHLKRAHVEAIDIKKSKHLSRALRHEIVTEDGWVPVEVVLDHLKAKGYNRETLNLVVQEDPKSRFELDVVKDRVRATQGHSYEIDPTKMYTRSKCTEATHFTYTSRVDSIRKEGIKRINRSFVHLHPGFITKPPVELPNRNVAIHVDLKDLEVWETSNGYLLCEFIPSERIRSVKRMGVVQEASVSGDSRTKHLPKAVCEGENDAELQAWKDRGAQDLISHRVLGNLYRISVDGVGVLNGLFVRDTCMLTVEHLKPYLTNKTSMTIENMFGASFTIPISDLQMVPIKDTEGNSKDAMLIKFPRHVNCHTDLVKHFQKNPELSIRRADICLPTITEVNGTRIFKILGNADCSIQHAHLALDNGKTKDIRDSLNYNLNTNFGDCGSPVIVNDNSFLRKIAGIHVAAYTDGSAAIGQSVTQADLVRHMVDLNTITTDHDNLPNVAFKSAELQLGTAYSTPDFVEMFQMPAETFGFIGTCSRLSMPPCNTDIRPSKIHGYIEPITKPAYLRHRDVNMIHRNMEKCAINTPYIPQCEIDRAVNEVKSLLLSGASRQRLARILTFEEAVSGSDISPYIEGIKRQSSPGYPHTFNKKSGFPGKTTWFGMDEWKYPEEIRELVNERIELAKRGIRYPTVWSDTLKDERRPIEKVDALKTRVFAHGPMDYTLAFRMYYLGFIAHIMENRITNEQSVGTNPFGADWLATIKKLGKFGKRVFAGDFSTFDGTLNSGIMKEFAAVANEFYDDGPENAKVREVLLVEVFNSIHLCSGKFIQLTHSQPSGNPLTTVLNSFYNSVSMRIAYYRCFGDEKAQMRAPRFVENVSMVSYGDDNVVNFSGAVAERFNQNTVTRAYATFGMIYTDEAKSSGEVADWRTITEVNYLKRGFRYEDGVWRAPLSLEVILECCNWVRKCPDELEACIQNCETAFRELAHHPVEVFDKYVKTITNALYEKTNRYPLVKTRVEYLCDESPSF</sequence>
<evidence type="ECO:0000256" key="5">
    <source>
        <dbReference type="ARBA" id="ARBA00022695"/>
    </source>
</evidence>
<dbReference type="PANTHER" id="PTHR12684">
    <property type="entry name" value="PUTATIVE PHOSPHOTRANSFERASE"/>
    <property type="match status" value="1"/>
</dbReference>
<dbReference type="InterPro" id="IPR007094">
    <property type="entry name" value="RNA-dir_pol_PSvirus"/>
</dbReference>
<dbReference type="Gene3D" id="3.20.170.30">
    <property type="match status" value="1"/>
</dbReference>
<keyword evidence="10" id="KW-0693">Viral RNA replication</keyword>
<evidence type="ECO:0000313" key="15">
    <source>
        <dbReference type="EMBL" id="QHD64741.1"/>
    </source>
</evidence>
<evidence type="ECO:0000259" key="13">
    <source>
        <dbReference type="PROSITE" id="PS51218"/>
    </source>
</evidence>
<protein>
    <submittedName>
        <fullName evidence="15">RdRp</fullName>
    </submittedName>
</protein>
<evidence type="ECO:0000259" key="12">
    <source>
        <dbReference type="PROSITE" id="PS50507"/>
    </source>
</evidence>
<dbReference type="Pfam" id="PF00910">
    <property type="entry name" value="RNA_helicase"/>
    <property type="match status" value="1"/>
</dbReference>
<dbReference type="InterPro" id="IPR044067">
    <property type="entry name" value="PCV_3C_PRO"/>
</dbReference>
<evidence type="ECO:0000256" key="8">
    <source>
        <dbReference type="ARBA" id="ARBA00022807"/>
    </source>
</evidence>
<evidence type="ECO:0000256" key="2">
    <source>
        <dbReference type="ARBA" id="ARBA00022484"/>
    </source>
</evidence>
<dbReference type="PROSITE" id="PS51874">
    <property type="entry name" value="PCV_3C_PRO"/>
    <property type="match status" value="1"/>
</dbReference>
<keyword evidence="7" id="KW-0378">Hydrolase</keyword>
<dbReference type="Pfam" id="PF00680">
    <property type="entry name" value="RdRP_1"/>
    <property type="match status" value="1"/>
</dbReference>
<evidence type="ECO:0000256" key="3">
    <source>
        <dbReference type="ARBA" id="ARBA00022670"/>
    </source>
</evidence>
<dbReference type="GO" id="GO:0006508">
    <property type="term" value="P:proteolysis"/>
    <property type="evidence" value="ECO:0007669"/>
    <property type="project" value="UniProtKB-KW"/>
</dbReference>
<dbReference type="Gene3D" id="1.20.960.20">
    <property type="match status" value="1"/>
</dbReference>
<feature type="domain" description="SF3 helicase" evidence="13">
    <location>
        <begin position="349"/>
        <end position="524"/>
    </location>
</feature>
<dbReference type="GO" id="GO:0003724">
    <property type="term" value="F:RNA helicase activity"/>
    <property type="evidence" value="ECO:0007669"/>
    <property type="project" value="InterPro"/>
</dbReference>
<dbReference type="PROSITE" id="PS51218">
    <property type="entry name" value="SF3_HELICASE_2"/>
    <property type="match status" value="1"/>
</dbReference>
<evidence type="ECO:0000256" key="10">
    <source>
        <dbReference type="ARBA" id="ARBA00022953"/>
    </source>
</evidence>
<evidence type="ECO:0000256" key="11">
    <source>
        <dbReference type="ARBA" id="ARBA00023027"/>
    </source>
</evidence>
<dbReference type="PANTHER" id="PTHR12684:SF2">
    <property type="entry name" value="TRNA 2'-PHOSPHOTRANSFERASE 1"/>
    <property type="match status" value="1"/>
</dbReference>
<dbReference type="Gene3D" id="1.10.10.970">
    <property type="entry name" value="RNA 2'-phosphotransferase, Tpt1/KptA family, N-terminal domain"/>
    <property type="match status" value="1"/>
</dbReference>
<feature type="domain" description="Peptidase C3" evidence="14">
    <location>
        <begin position="995"/>
        <end position="1203"/>
    </location>
</feature>
<evidence type="ECO:0000256" key="9">
    <source>
        <dbReference type="ARBA" id="ARBA00022840"/>
    </source>
</evidence>
<dbReference type="InterPro" id="IPR042080">
    <property type="entry name" value="RNA_2'-PTrans_N"/>
</dbReference>
<dbReference type="InterPro" id="IPR014759">
    <property type="entry name" value="Helicase_SF3_ssRNA_vir"/>
</dbReference>
<evidence type="ECO:0000256" key="7">
    <source>
        <dbReference type="ARBA" id="ARBA00022801"/>
    </source>
</evidence>
<name>A0A6B9Q452_9VIRU</name>
<dbReference type="InterPro" id="IPR000605">
    <property type="entry name" value="Helicase_SF3_ssDNA/RNA_vir"/>
</dbReference>
<dbReference type="EMBL" id="MN551111">
    <property type="protein sequence ID" value="QHD64741.1"/>
    <property type="molecule type" value="Genomic_RNA"/>
</dbReference>
<dbReference type="InterPro" id="IPR042081">
    <property type="entry name" value="RNA_2'-PTrans_C"/>
</dbReference>
<keyword evidence="3" id="KW-0645">Protease</keyword>
<dbReference type="InterPro" id="IPR001205">
    <property type="entry name" value="RNA-dir_pol_C"/>
</dbReference>
<evidence type="ECO:0000256" key="6">
    <source>
        <dbReference type="ARBA" id="ARBA00022741"/>
    </source>
</evidence>
<dbReference type="Gene3D" id="2.40.10.10">
    <property type="entry name" value="Trypsin-like serine proteases"/>
    <property type="match status" value="1"/>
</dbReference>
<dbReference type="InterPro" id="IPR002745">
    <property type="entry name" value="Ptrans_KptA/Tpt1"/>
</dbReference>
<keyword evidence="11" id="KW-0520">NAD</keyword>
<dbReference type="GO" id="GO:0005524">
    <property type="term" value="F:ATP binding"/>
    <property type="evidence" value="ECO:0007669"/>
    <property type="project" value="UniProtKB-KW"/>
</dbReference>
<keyword evidence="9" id="KW-0067">ATP-binding</keyword>
<dbReference type="GO" id="GO:0039694">
    <property type="term" value="P:viral RNA genome replication"/>
    <property type="evidence" value="ECO:0007669"/>
    <property type="project" value="InterPro"/>
</dbReference>
<evidence type="ECO:0000259" key="14">
    <source>
        <dbReference type="PROSITE" id="PS51874"/>
    </source>
</evidence>
<dbReference type="InterPro" id="IPR043502">
    <property type="entry name" value="DNA/RNA_pol_sf"/>
</dbReference>
<comment type="similarity">
    <text evidence="1">Belongs to the KptA/TPT1 family.</text>
</comment>
<dbReference type="Pfam" id="PF01885">
    <property type="entry name" value="PTS_2-RNA"/>
    <property type="match status" value="1"/>
</dbReference>
<dbReference type="GO" id="GO:0004197">
    <property type="term" value="F:cysteine-type endopeptidase activity"/>
    <property type="evidence" value="ECO:0007669"/>
    <property type="project" value="InterPro"/>
</dbReference>
<evidence type="ECO:0000256" key="1">
    <source>
        <dbReference type="ARBA" id="ARBA00009836"/>
    </source>
</evidence>
<dbReference type="GO" id="GO:0033644">
    <property type="term" value="C:host cell membrane"/>
    <property type="evidence" value="ECO:0007669"/>
    <property type="project" value="UniProtKB-SubCell"/>
</dbReference>
<dbReference type="Gene3D" id="3.30.70.270">
    <property type="match status" value="1"/>
</dbReference>
<accession>A0A6B9Q452</accession>
<keyword evidence="5" id="KW-0548">Nucleotidyltransferase</keyword>
<dbReference type="GO" id="GO:0003968">
    <property type="term" value="F:RNA-directed RNA polymerase activity"/>
    <property type="evidence" value="ECO:0007669"/>
    <property type="project" value="UniProtKB-KW"/>
</dbReference>
<evidence type="ECO:0000256" key="4">
    <source>
        <dbReference type="ARBA" id="ARBA00022679"/>
    </source>
</evidence>
<dbReference type="GO" id="GO:0006388">
    <property type="term" value="P:tRNA splicing, via endonucleolytic cleavage and ligation"/>
    <property type="evidence" value="ECO:0007669"/>
    <property type="project" value="TreeGrafter"/>
</dbReference>
<dbReference type="InterPro" id="IPR043504">
    <property type="entry name" value="Peptidase_S1_PA_chymotrypsin"/>
</dbReference>
<dbReference type="GO" id="GO:0003723">
    <property type="term" value="F:RNA binding"/>
    <property type="evidence" value="ECO:0007669"/>
    <property type="project" value="InterPro"/>
</dbReference>
<proteinExistence type="inferred from homology"/>
<dbReference type="CDD" id="cd23194">
    <property type="entry name" value="Dicistroviridae_RdRp"/>
    <property type="match status" value="1"/>
</dbReference>
<dbReference type="PROSITE" id="PS50507">
    <property type="entry name" value="RDRP_SSRNA_POS"/>
    <property type="match status" value="1"/>
</dbReference>
<organism evidence="15">
    <name type="scientific">Plasmopara viticola lesion associated dicistro-like virus 1</name>
    <dbReference type="NCBI Taxonomy" id="2692084"/>
    <lineage>
        <taxon>Viruses</taxon>
        <taxon>Riboviria</taxon>
        <taxon>Orthornavirae</taxon>
        <taxon>Pisuviricota</taxon>
        <taxon>Pisoniviricetes</taxon>
        <taxon>Picornavirales</taxon>
        <taxon>Dicistroviridae</taxon>
    </lineage>
</organism>
<keyword evidence="4" id="KW-0808">Transferase</keyword>
<dbReference type="GO" id="GO:0000215">
    <property type="term" value="F:tRNA 2'-phosphotransferase activity"/>
    <property type="evidence" value="ECO:0007669"/>
    <property type="project" value="TreeGrafter"/>
</dbReference>
<dbReference type="GO" id="GO:0006351">
    <property type="term" value="P:DNA-templated transcription"/>
    <property type="evidence" value="ECO:0007669"/>
    <property type="project" value="InterPro"/>
</dbReference>
<keyword evidence="2" id="KW-0696">RNA-directed RNA polymerase</keyword>
<dbReference type="InterPro" id="IPR009003">
    <property type="entry name" value="Peptidase_S1_PA"/>
</dbReference>
<dbReference type="InterPro" id="IPR043128">
    <property type="entry name" value="Rev_trsase/Diguanyl_cyclase"/>
</dbReference>
<keyword evidence="6" id="KW-0547">Nucleotide-binding</keyword>
<keyword evidence="8" id="KW-0788">Thiol protease</keyword>
<feature type="domain" description="RdRp catalytic" evidence="12">
    <location>
        <begin position="1490"/>
        <end position="1619"/>
    </location>
</feature>